<dbReference type="RefSeq" id="WP_167700624.1">
    <property type="nucleotide sequence ID" value="NZ_CP118174.1"/>
</dbReference>
<dbReference type="EMBL" id="JAATLJ010000001">
    <property type="protein sequence ID" value="NIZ41044.1"/>
    <property type="molecule type" value="Genomic_DNA"/>
</dbReference>
<proteinExistence type="predicted"/>
<gene>
    <name evidence="1" type="ORF">HCT14_05960</name>
</gene>
<comment type="caution">
    <text evidence="1">The sequence shown here is derived from an EMBL/GenBank/DDBJ whole genome shotgun (WGS) entry which is preliminary data.</text>
</comment>
<name>A0A968GEM4_9SPIO</name>
<reference evidence="1 2" key="1">
    <citation type="submission" date="2020-03" db="EMBL/GenBank/DDBJ databases">
        <title>Spirochaetal bacteria isolated from arthropods constitute a novel genus Entomospira genus novum within the order Spirochaetales.</title>
        <authorList>
            <person name="Grana-Miraglia L."/>
            <person name="Sikutova S."/>
            <person name="Fingerle V."/>
            <person name="Sing A."/>
            <person name="Castillo-Ramirez S."/>
            <person name="Margos G."/>
            <person name="Rudolf I."/>
        </authorList>
    </citation>
    <scope>NUCLEOTIDE SEQUENCE [LARGE SCALE GENOMIC DNA]</scope>
    <source>
        <strain evidence="1 2">BR193</strain>
    </source>
</reference>
<organism evidence="1 2">
    <name type="scientific">Entomospira entomophila</name>
    <dbReference type="NCBI Taxonomy" id="2719988"/>
    <lineage>
        <taxon>Bacteria</taxon>
        <taxon>Pseudomonadati</taxon>
        <taxon>Spirochaetota</taxon>
        <taxon>Spirochaetia</taxon>
        <taxon>Spirochaetales</taxon>
        <taxon>Spirochaetaceae</taxon>
        <taxon>Entomospira</taxon>
    </lineage>
</organism>
<dbReference type="Proteomes" id="UP000711995">
    <property type="component" value="Unassembled WGS sequence"/>
</dbReference>
<accession>A0A968GEM4</accession>
<sequence>MADYIPLSKEHKNAEEYNQNLPGAGGVFNSRNLQTYHYAGNNPIKYTDPTGKYSWYHQSKEMRQRNEEFLRSEVERQIAMNPGYRVQYIAKLRK</sequence>
<protein>
    <recommendedName>
        <fullName evidence="3">RHS repeat-associated core domain-containing protein</fullName>
    </recommendedName>
</protein>
<evidence type="ECO:0000313" key="2">
    <source>
        <dbReference type="Proteomes" id="UP000711995"/>
    </source>
</evidence>
<keyword evidence="2" id="KW-1185">Reference proteome</keyword>
<dbReference type="AlphaFoldDB" id="A0A968GEM4"/>
<evidence type="ECO:0000313" key="1">
    <source>
        <dbReference type="EMBL" id="NIZ41044.1"/>
    </source>
</evidence>
<evidence type="ECO:0008006" key="3">
    <source>
        <dbReference type="Google" id="ProtNLM"/>
    </source>
</evidence>